<keyword evidence="1" id="KW-0812">Transmembrane</keyword>
<feature type="transmembrane region" description="Helical" evidence="1">
    <location>
        <begin position="74"/>
        <end position="93"/>
    </location>
</feature>
<dbReference type="Pfam" id="PF13687">
    <property type="entry name" value="DUF4153"/>
    <property type="match status" value="1"/>
</dbReference>
<reference evidence="3" key="1">
    <citation type="submission" date="2014-11" db="EMBL/GenBank/DDBJ databases">
        <title>Draft genome sequence of Hydrogenophaga intermedia S1.</title>
        <authorList>
            <person name="Gan H.M."/>
            <person name="Chew T.H."/>
            <person name="Stolz A."/>
        </authorList>
    </citation>
    <scope>NUCLEOTIDE SEQUENCE [LARGE SCALE GENOMIC DNA]</scope>
    <source>
        <strain evidence="3">S1</strain>
    </source>
</reference>
<feature type="transmembrane region" description="Helical" evidence="1">
    <location>
        <begin position="358"/>
        <end position="379"/>
    </location>
</feature>
<feature type="transmembrane region" description="Helical" evidence="1">
    <location>
        <begin position="259"/>
        <end position="282"/>
    </location>
</feature>
<feature type="transmembrane region" description="Helical" evidence="1">
    <location>
        <begin position="294"/>
        <end position="315"/>
    </location>
</feature>
<accession>A0A1L1P9Z4</accession>
<dbReference type="Proteomes" id="UP000028878">
    <property type="component" value="Unassembled WGS sequence"/>
</dbReference>
<evidence type="ECO:0000256" key="1">
    <source>
        <dbReference type="SAM" id="Phobius"/>
    </source>
</evidence>
<organism evidence="2 3">
    <name type="scientific">Hydrogenophaga intermedia</name>
    <dbReference type="NCBI Taxonomy" id="65786"/>
    <lineage>
        <taxon>Bacteria</taxon>
        <taxon>Pseudomonadati</taxon>
        <taxon>Pseudomonadota</taxon>
        <taxon>Betaproteobacteria</taxon>
        <taxon>Burkholderiales</taxon>
        <taxon>Comamonadaceae</taxon>
        <taxon>Hydrogenophaga</taxon>
    </lineage>
</organism>
<sequence length="600" mass="64182">MTTPPTTPTPEPEARAHLVTGALQAALAYTLYVTSRQGAWPATEAAVFVPLFLLMALAPLGFYLASAAPLRRRVAIALGVSAVALAIGAYHGLTVSGLAASGPTPGPFREDDYLMPTFVLGLALMIAVPAAAVAREGRVRYEAWFDALLHNTLLLAQGALLTGLFWLVMFSAAALFKLVRLPFLGELIERGEFWIPATALVFSYGVSLAVTQRALARFLFDRLTQLCGWIYPLAGALGVAFVASWLFQGIEPLLQTRRAAFLLLWFAVLSVLLVNASSRGGLDEPRYPRWLRRALSTGLLVLLPMVAVALYALGLRINQYGWTVDRLWGLFVAIVIAVFALGYALNALAEWAGRAERCLVPVTNAVAAGVAVVGILSLLSGAIDPRRVSVNDQVRRLMSDSGDEQDLIRYLAREGGVFGRRALQALASDDPVFGGVPAARQALARDALSDADTRRERQSAMLRGLPVFPAGAVAPPALLEALAREGGVGSCESSTCLIWRLPPEVLGADAYAVLSRQEKGARGNGGSRIWRADERGEWAVRGTLPGQGLDARCQSQPGAAALFDAVREGRVDAVPPPQRDLSAGGLRFPVQRWGRADGCD</sequence>
<feature type="transmembrane region" description="Helical" evidence="1">
    <location>
        <begin position="153"/>
        <end position="173"/>
    </location>
</feature>
<feature type="transmembrane region" description="Helical" evidence="1">
    <location>
        <begin position="45"/>
        <end position="65"/>
    </location>
</feature>
<evidence type="ECO:0000313" key="3">
    <source>
        <dbReference type="Proteomes" id="UP000028878"/>
    </source>
</evidence>
<keyword evidence="3" id="KW-1185">Reference proteome</keyword>
<feature type="transmembrane region" description="Helical" evidence="1">
    <location>
        <begin position="228"/>
        <end position="247"/>
    </location>
</feature>
<name>A0A1L1P9Z4_HYDIT</name>
<protein>
    <recommendedName>
        <fullName evidence="4">DUF4153 domain-containing protein</fullName>
    </recommendedName>
</protein>
<dbReference type="EMBL" id="CCAE010000003">
    <property type="protein sequence ID" value="CDN86200.1"/>
    <property type="molecule type" value="Genomic_DNA"/>
</dbReference>
<feature type="transmembrane region" description="Helical" evidence="1">
    <location>
        <begin position="193"/>
        <end position="216"/>
    </location>
</feature>
<evidence type="ECO:0008006" key="4">
    <source>
        <dbReference type="Google" id="ProtNLM"/>
    </source>
</evidence>
<keyword evidence="1" id="KW-1133">Transmembrane helix</keyword>
<keyword evidence="1" id="KW-0472">Membrane</keyword>
<dbReference type="RefSeq" id="WP_009516693.1">
    <property type="nucleotide sequence ID" value="NZ_CCAE010000003.1"/>
</dbReference>
<feature type="transmembrane region" description="Helical" evidence="1">
    <location>
        <begin position="327"/>
        <end position="346"/>
    </location>
</feature>
<gene>
    <name evidence="2" type="ORF">BN948_00601</name>
</gene>
<dbReference type="InterPro" id="IPR025291">
    <property type="entry name" value="DUF4153"/>
</dbReference>
<evidence type="ECO:0000313" key="2">
    <source>
        <dbReference type="EMBL" id="CDN86200.1"/>
    </source>
</evidence>
<feature type="transmembrane region" description="Helical" evidence="1">
    <location>
        <begin position="113"/>
        <end position="133"/>
    </location>
</feature>
<dbReference type="AlphaFoldDB" id="A0A1L1P9Z4"/>
<proteinExistence type="predicted"/>